<dbReference type="EMBL" id="CAJNOC010000517">
    <property type="protein sequence ID" value="CAF0771115.1"/>
    <property type="molecule type" value="Genomic_DNA"/>
</dbReference>
<dbReference type="Proteomes" id="UP000663879">
    <property type="component" value="Unassembled WGS sequence"/>
</dbReference>
<evidence type="ECO:0000256" key="1">
    <source>
        <dbReference type="ARBA" id="ARBA00004141"/>
    </source>
</evidence>
<evidence type="ECO:0000313" key="7">
    <source>
        <dbReference type="Proteomes" id="UP000663879"/>
    </source>
</evidence>
<dbReference type="Pfam" id="PF15795">
    <property type="entry name" value="Spec3"/>
    <property type="match status" value="1"/>
</dbReference>
<evidence type="ECO:0000313" key="6">
    <source>
        <dbReference type="EMBL" id="CAF0771115.1"/>
    </source>
</evidence>
<keyword evidence="3 5" id="KW-1133">Transmembrane helix</keyword>
<dbReference type="OrthoDB" id="361532at2759"/>
<comment type="subcellular location">
    <subcellularLocation>
        <location evidence="1">Membrane</location>
        <topology evidence="1">Multi-pass membrane protein</topology>
    </subcellularLocation>
</comment>
<proteinExistence type="predicted"/>
<dbReference type="InterPro" id="IPR026673">
    <property type="entry name" value="SPEC3/Stum"/>
</dbReference>
<accession>A0A813QSK0</accession>
<feature type="transmembrane region" description="Helical" evidence="5">
    <location>
        <begin position="82"/>
        <end position="104"/>
    </location>
</feature>
<gene>
    <name evidence="6" type="ORF">OXX778_LOCUS4956</name>
</gene>
<keyword evidence="2 5" id="KW-0812">Transmembrane</keyword>
<dbReference type="AlphaFoldDB" id="A0A813QSK0"/>
<organism evidence="6 7">
    <name type="scientific">Brachionus calyciflorus</name>
    <dbReference type="NCBI Taxonomy" id="104777"/>
    <lineage>
        <taxon>Eukaryota</taxon>
        <taxon>Metazoa</taxon>
        <taxon>Spiralia</taxon>
        <taxon>Gnathifera</taxon>
        <taxon>Rotifera</taxon>
        <taxon>Eurotatoria</taxon>
        <taxon>Monogononta</taxon>
        <taxon>Pseudotrocha</taxon>
        <taxon>Ploima</taxon>
        <taxon>Brachionidae</taxon>
        <taxon>Brachionus</taxon>
    </lineage>
</organism>
<evidence type="ECO:0000256" key="4">
    <source>
        <dbReference type="ARBA" id="ARBA00023136"/>
    </source>
</evidence>
<dbReference type="PANTHER" id="PTHR21676:SF1">
    <property type="entry name" value="PROTEIN STUM HOMOLOG"/>
    <property type="match status" value="1"/>
</dbReference>
<keyword evidence="4 5" id="KW-0472">Membrane</keyword>
<reference evidence="6" key="1">
    <citation type="submission" date="2021-02" db="EMBL/GenBank/DDBJ databases">
        <authorList>
            <person name="Nowell W R."/>
        </authorList>
    </citation>
    <scope>NUCLEOTIDE SEQUENCE</scope>
    <source>
        <strain evidence="6">Ploen Becks lab</strain>
    </source>
</reference>
<evidence type="ECO:0000256" key="2">
    <source>
        <dbReference type="ARBA" id="ARBA00022692"/>
    </source>
</evidence>
<feature type="transmembrane region" description="Helical" evidence="5">
    <location>
        <begin position="43"/>
        <end position="70"/>
    </location>
</feature>
<name>A0A813QSK0_9BILA</name>
<evidence type="ECO:0000256" key="5">
    <source>
        <dbReference type="SAM" id="Phobius"/>
    </source>
</evidence>
<evidence type="ECO:0000256" key="3">
    <source>
        <dbReference type="ARBA" id="ARBA00022989"/>
    </source>
</evidence>
<comment type="caution">
    <text evidence="6">The sequence shown here is derived from an EMBL/GenBank/DDBJ whole genome shotgun (WGS) entry which is preliminary data.</text>
</comment>
<keyword evidence="7" id="KW-1185">Reference proteome</keyword>
<dbReference type="PANTHER" id="PTHR21676">
    <property type="entry name" value="PROTEIN STUM"/>
    <property type="match status" value="1"/>
</dbReference>
<sequence length="164" mass="18580">MKSNEFIVNDLLSDQKKSQRPESNDDVVKSGFFRRAIPIMPKYLAILCCILNILFPGLGTFISSFTIFCCASHKCDTNLKAFLTNFLAFILQLCSAIILIGWVWSIKYGLLFVHLSDQSEDELTPDAELPMYVRRHSSMDASLMYNTKPRLSTLALAKVKEEDS</sequence>
<evidence type="ECO:0008006" key="8">
    <source>
        <dbReference type="Google" id="ProtNLM"/>
    </source>
</evidence>
<dbReference type="GO" id="GO:0016020">
    <property type="term" value="C:membrane"/>
    <property type="evidence" value="ECO:0007669"/>
    <property type="project" value="UniProtKB-SubCell"/>
</dbReference>
<protein>
    <recommendedName>
        <fullName evidence="8">Protein SPEC3</fullName>
    </recommendedName>
</protein>